<evidence type="ECO:0000256" key="2">
    <source>
        <dbReference type="ARBA" id="ARBA00022679"/>
    </source>
</evidence>
<gene>
    <name evidence="9" type="ORF">EIN_404640</name>
</gene>
<feature type="binding site" evidence="6">
    <location>
        <position position="136"/>
    </location>
    <ligand>
        <name>ATP</name>
        <dbReference type="ChEBI" id="CHEBI:30616"/>
    </ligand>
</feature>
<dbReference type="GO" id="GO:0005737">
    <property type="term" value="C:cytoplasm"/>
    <property type="evidence" value="ECO:0007669"/>
    <property type="project" value="TreeGrafter"/>
</dbReference>
<dbReference type="Proteomes" id="UP000014680">
    <property type="component" value="Unassembled WGS sequence"/>
</dbReference>
<dbReference type="KEGG" id="eiv:EIN_404640"/>
<dbReference type="GO" id="GO:0005524">
    <property type="term" value="F:ATP binding"/>
    <property type="evidence" value="ECO:0007669"/>
    <property type="project" value="UniProtKB-UniRule"/>
</dbReference>
<keyword evidence="2 9" id="KW-0808">Transferase</keyword>
<dbReference type="EC" id="2.7.12.1" evidence="9"/>
<dbReference type="Gene3D" id="1.10.510.10">
    <property type="entry name" value="Transferase(Phosphotransferase) domain 1"/>
    <property type="match status" value="1"/>
</dbReference>
<organism evidence="9 10">
    <name type="scientific">Entamoeba invadens IP1</name>
    <dbReference type="NCBI Taxonomy" id="370355"/>
    <lineage>
        <taxon>Eukaryota</taxon>
        <taxon>Amoebozoa</taxon>
        <taxon>Evosea</taxon>
        <taxon>Archamoebae</taxon>
        <taxon>Mastigamoebida</taxon>
        <taxon>Entamoebidae</taxon>
        <taxon>Entamoeba</taxon>
    </lineage>
</organism>
<reference evidence="9 10" key="1">
    <citation type="submission" date="2012-10" db="EMBL/GenBank/DDBJ databases">
        <authorList>
            <person name="Zafar N."/>
            <person name="Inman J."/>
            <person name="Hall N."/>
            <person name="Lorenzi H."/>
            <person name="Caler E."/>
        </authorList>
    </citation>
    <scope>NUCLEOTIDE SEQUENCE [LARGE SCALE GENOMIC DNA]</scope>
    <source>
        <strain evidence="9 10">IP1</strain>
    </source>
</reference>
<evidence type="ECO:0000256" key="3">
    <source>
        <dbReference type="ARBA" id="ARBA00022741"/>
    </source>
</evidence>
<dbReference type="GO" id="GO:0004713">
    <property type="term" value="F:protein tyrosine kinase activity"/>
    <property type="evidence" value="ECO:0007669"/>
    <property type="project" value="TreeGrafter"/>
</dbReference>
<dbReference type="PROSITE" id="PS50011">
    <property type="entry name" value="PROTEIN_KINASE_DOM"/>
    <property type="match status" value="1"/>
</dbReference>
<evidence type="ECO:0000313" key="10">
    <source>
        <dbReference type="Proteomes" id="UP000014680"/>
    </source>
</evidence>
<dbReference type="InterPro" id="IPR017441">
    <property type="entry name" value="Protein_kinase_ATP_BS"/>
</dbReference>
<evidence type="ECO:0000256" key="6">
    <source>
        <dbReference type="PROSITE-ProRule" id="PRU10141"/>
    </source>
</evidence>
<dbReference type="InterPro" id="IPR000719">
    <property type="entry name" value="Prot_kinase_dom"/>
</dbReference>
<feature type="region of interest" description="Disordered" evidence="7">
    <location>
        <begin position="557"/>
        <end position="577"/>
    </location>
</feature>
<keyword evidence="1 9" id="KW-0723">Serine/threonine-protein kinase</keyword>
<evidence type="ECO:0000256" key="1">
    <source>
        <dbReference type="ARBA" id="ARBA00022527"/>
    </source>
</evidence>
<dbReference type="GO" id="GO:0004712">
    <property type="term" value="F:protein serine/threonine/tyrosine kinase activity"/>
    <property type="evidence" value="ECO:0007669"/>
    <property type="project" value="UniProtKB-EC"/>
</dbReference>
<dbReference type="RefSeq" id="XP_004256841.1">
    <property type="nucleotide sequence ID" value="XM_004256793.1"/>
</dbReference>
<dbReference type="Gene3D" id="3.30.200.20">
    <property type="entry name" value="Phosphorylase Kinase, domain 1"/>
    <property type="match status" value="1"/>
</dbReference>
<keyword evidence="4 9" id="KW-0418">Kinase</keyword>
<sequence>MPKEHLKLWRNVTPPTTLDENISESTPNVIMKLEKSKVPPPSLTSLLTTKFSTTYNKCSDTINFSTFISKRVLTFPSTPATGKENENYDLIVTVDDMFGSFYSKSAYRVIGMLGRGSFGQVFRCVDMNTKQLVALKILKNQLVYLRQGMLEITVLTILNDFYNTESESNTVKMLDHFVQEGHLCIVFELLSLNLYDVLNQNGFHGFPYNFNRSVAKQLLHSLNVLHRNGIVHCDLKPENILLVDGSSKIRLIDFGSSCFVETPLYTYIQSRHYRSPEVILGIPYSTAIDMWSLGCVVAELFFGITLFAGSSEYNQLVKITSLLGEIDNSILEKGSKTLEFYMKEGDTYRLKTQSEYERTMNVHVAYNKSYYQETSLEEIVRSCSEAVEMDENETTNLLDFLRRVFVYDPSKRMSAVEALEHPFIGGKKGKGRTVVTLIKRENVSGSRIEEILYGGEKPNWNTAEAYYEVFLKALQKGFVLNVLDPNPFASPSIFAFSREVAGLSEDERSVSRMEFEKIPYMVQRKVEVKSEEKSPEIVVATGTKGVYDEAILAYYEDDNPPKDSPGVRNFYSPADYY</sequence>
<dbReference type="OMA" id="WVEINIL"/>
<dbReference type="PROSITE" id="PS00108">
    <property type="entry name" value="PROTEIN_KINASE_ST"/>
    <property type="match status" value="1"/>
</dbReference>
<dbReference type="InterPro" id="IPR011009">
    <property type="entry name" value="Kinase-like_dom_sf"/>
</dbReference>
<dbReference type="GeneID" id="14888999"/>
<dbReference type="OrthoDB" id="9332038at2759"/>
<dbReference type="InterPro" id="IPR008271">
    <property type="entry name" value="Ser/Thr_kinase_AS"/>
</dbReference>
<dbReference type="SUPFAM" id="SSF56112">
    <property type="entry name" value="Protein kinase-like (PK-like)"/>
    <property type="match status" value="1"/>
</dbReference>
<dbReference type="VEuPathDB" id="AmoebaDB:EIN_404640"/>
<dbReference type="InterPro" id="IPR050494">
    <property type="entry name" value="Ser_Thr_dual-spec_kinase"/>
</dbReference>
<keyword evidence="5 6" id="KW-0067">ATP-binding</keyword>
<accession>A0A0A1U6W8</accession>
<dbReference type="Pfam" id="PF00069">
    <property type="entry name" value="Pkinase"/>
    <property type="match status" value="1"/>
</dbReference>
<feature type="domain" description="Protein kinase" evidence="8">
    <location>
        <begin position="107"/>
        <end position="424"/>
    </location>
</feature>
<evidence type="ECO:0000256" key="7">
    <source>
        <dbReference type="SAM" id="MobiDB-lite"/>
    </source>
</evidence>
<dbReference type="GO" id="GO:0004674">
    <property type="term" value="F:protein serine/threonine kinase activity"/>
    <property type="evidence" value="ECO:0007669"/>
    <property type="project" value="UniProtKB-KW"/>
</dbReference>
<dbReference type="PANTHER" id="PTHR24058:SF17">
    <property type="entry name" value="HOMEODOMAIN INTERACTING PROTEIN KINASE, ISOFORM D"/>
    <property type="match status" value="1"/>
</dbReference>
<dbReference type="AlphaFoldDB" id="A0A0A1U6W8"/>
<keyword evidence="3 6" id="KW-0547">Nucleotide-binding</keyword>
<evidence type="ECO:0000313" key="9">
    <source>
        <dbReference type="EMBL" id="ELP90070.1"/>
    </source>
</evidence>
<protein>
    <submittedName>
        <fullName evidence="9">Serine/threonine protein kinase ppk15, putative</fullName>
        <ecNumber evidence="9">2.7.12.1</ecNumber>
    </submittedName>
</protein>
<evidence type="ECO:0000256" key="5">
    <source>
        <dbReference type="ARBA" id="ARBA00022840"/>
    </source>
</evidence>
<evidence type="ECO:0000259" key="8">
    <source>
        <dbReference type="PROSITE" id="PS50011"/>
    </source>
</evidence>
<keyword evidence="10" id="KW-1185">Reference proteome</keyword>
<proteinExistence type="predicted"/>
<dbReference type="PANTHER" id="PTHR24058">
    <property type="entry name" value="DUAL SPECIFICITY PROTEIN KINASE"/>
    <property type="match status" value="1"/>
</dbReference>
<name>A0A0A1U6W8_ENTIV</name>
<evidence type="ECO:0000256" key="4">
    <source>
        <dbReference type="ARBA" id="ARBA00022777"/>
    </source>
</evidence>
<dbReference type="EMBL" id="KB206537">
    <property type="protein sequence ID" value="ELP90070.1"/>
    <property type="molecule type" value="Genomic_DNA"/>
</dbReference>
<dbReference type="SMART" id="SM00220">
    <property type="entry name" value="S_TKc"/>
    <property type="match status" value="1"/>
</dbReference>
<dbReference type="PROSITE" id="PS00107">
    <property type="entry name" value="PROTEIN_KINASE_ATP"/>
    <property type="match status" value="1"/>
</dbReference>